<proteinExistence type="predicted"/>
<evidence type="ECO:0000313" key="2">
    <source>
        <dbReference type="Proteomes" id="UP001197827"/>
    </source>
</evidence>
<organism evidence="1 2">
    <name type="scientific">Faecalibacillus intestinalis</name>
    <dbReference type="NCBI Taxonomy" id="1982626"/>
    <lineage>
        <taxon>Bacteria</taxon>
        <taxon>Bacillati</taxon>
        <taxon>Bacillota</taxon>
        <taxon>Erysipelotrichia</taxon>
        <taxon>Erysipelotrichales</taxon>
        <taxon>Coprobacillaceae</taxon>
        <taxon>Faecalibacillus</taxon>
    </lineage>
</organism>
<comment type="caution">
    <text evidence="1">The sequence shown here is derived from an EMBL/GenBank/DDBJ whole genome shotgun (WGS) entry which is preliminary data.</text>
</comment>
<reference evidence="1" key="1">
    <citation type="submission" date="2021-10" db="EMBL/GenBank/DDBJ databases">
        <title>Collection of gut derived symbiotic bacterial strains cultured from healthy donors.</title>
        <authorList>
            <person name="Lin H."/>
            <person name="Littmann E."/>
            <person name="Kohout C."/>
            <person name="Pamer E.G."/>
        </authorList>
    </citation>
    <scope>NUCLEOTIDE SEQUENCE</scope>
    <source>
        <strain evidence="1">DFI.5.2</strain>
    </source>
</reference>
<gene>
    <name evidence="1" type="ORF">LJD74_03250</name>
</gene>
<protein>
    <submittedName>
        <fullName evidence="1">Uncharacterized protein</fullName>
    </submittedName>
</protein>
<sequence>MTKKDLEDIIQTAKAAGADVKVVQIGSTEKETDERPAVPLLKLELSIKKDGDALSALADADWNILGSLFLEMAPINIDIEKVKEMFTPAKNAFMHCSNELDNYIQEQFKGALEDEKERIRRKSC</sequence>
<dbReference type="RefSeq" id="WP_117782104.1">
    <property type="nucleotide sequence ID" value="NZ_JAJDKQ010000004.1"/>
</dbReference>
<dbReference type="Proteomes" id="UP001197827">
    <property type="component" value="Unassembled WGS sequence"/>
</dbReference>
<accession>A0AAW4VHD4</accession>
<dbReference type="AlphaFoldDB" id="A0AAW4VHD4"/>
<dbReference type="EMBL" id="JAJDKQ010000004">
    <property type="protein sequence ID" value="MCB8561028.1"/>
    <property type="molecule type" value="Genomic_DNA"/>
</dbReference>
<evidence type="ECO:0000313" key="1">
    <source>
        <dbReference type="EMBL" id="MCB8561028.1"/>
    </source>
</evidence>
<name>A0AAW4VHD4_9FIRM</name>